<reference evidence="2" key="1">
    <citation type="submission" date="2023-10" db="EMBL/GenBank/DDBJ databases">
        <authorList>
            <person name="Chen Y."/>
            <person name="Shah S."/>
            <person name="Dougan E. K."/>
            <person name="Thang M."/>
            <person name="Chan C."/>
        </authorList>
    </citation>
    <scope>NUCLEOTIDE SEQUENCE [LARGE SCALE GENOMIC DNA]</scope>
</reference>
<evidence type="ECO:0000256" key="1">
    <source>
        <dbReference type="SAM" id="MobiDB-lite"/>
    </source>
</evidence>
<dbReference type="EMBL" id="CAUYUJ010019315">
    <property type="protein sequence ID" value="CAK0890200.1"/>
    <property type="molecule type" value="Genomic_DNA"/>
</dbReference>
<dbReference type="Proteomes" id="UP001189429">
    <property type="component" value="Unassembled WGS sequence"/>
</dbReference>
<protein>
    <submittedName>
        <fullName evidence="2">Uncharacterized protein</fullName>
    </submittedName>
</protein>
<gene>
    <name evidence="2" type="ORF">PCOR1329_LOCUS70497</name>
</gene>
<feature type="region of interest" description="Disordered" evidence="1">
    <location>
        <begin position="32"/>
        <end position="76"/>
    </location>
</feature>
<evidence type="ECO:0000313" key="3">
    <source>
        <dbReference type="Proteomes" id="UP001189429"/>
    </source>
</evidence>
<keyword evidence="3" id="KW-1185">Reference proteome</keyword>
<name>A0ABN9WY55_9DINO</name>
<sequence>MVYIILGSMSSGDPLPPPALCFALLEEEVDVEAEEVDVEAEDEEDATQRGPVDDPAPARPRAGPPPSRQPSRAALGHVVRGGGCTWSRALVCVPTSTRKLDTRVTLMGAKKCASRLAASAGQLPSSKVAF</sequence>
<organism evidence="2 3">
    <name type="scientific">Prorocentrum cordatum</name>
    <dbReference type="NCBI Taxonomy" id="2364126"/>
    <lineage>
        <taxon>Eukaryota</taxon>
        <taxon>Sar</taxon>
        <taxon>Alveolata</taxon>
        <taxon>Dinophyceae</taxon>
        <taxon>Prorocentrales</taxon>
        <taxon>Prorocentraceae</taxon>
        <taxon>Prorocentrum</taxon>
    </lineage>
</organism>
<feature type="compositionally biased region" description="Low complexity" evidence="1">
    <location>
        <begin position="49"/>
        <end position="61"/>
    </location>
</feature>
<feature type="compositionally biased region" description="Acidic residues" evidence="1">
    <location>
        <begin position="32"/>
        <end position="45"/>
    </location>
</feature>
<evidence type="ECO:0000313" key="2">
    <source>
        <dbReference type="EMBL" id="CAK0890200.1"/>
    </source>
</evidence>
<accession>A0ABN9WY55</accession>
<comment type="caution">
    <text evidence="2">The sequence shown here is derived from an EMBL/GenBank/DDBJ whole genome shotgun (WGS) entry which is preliminary data.</text>
</comment>
<proteinExistence type="predicted"/>